<proteinExistence type="predicted"/>
<dbReference type="AlphaFoldDB" id="A0A6I4UVA5"/>
<keyword evidence="1" id="KW-1133">Transmembrane helix</keyword>
<name>A0A6I4UVA5_9SPHN</name>
<feature type="transmembrane region" description="Helical" evidence="1">
    <location>
        <begin position="69"/>
        <end position="90"/>
    </location>
</feature>
<evidence type="ECO:0000313" key="2">
    <source>
        <dbReference type="EMBL" id="MXP41397.1"/>
    </source>
</evidence>
<evidence type="ECO:0000256" key="1">
    <source>
        <dbReference type="SAM" id="Phobius"/>
    </source>
</evidence>
<dbReference type="EMBL" id="WTYK01000003">
    <property type="protein sequence ID" value="MXP41397.1"/>
    <property type="molecule type" value="Genomic_DNA"/>
</dbReference>
<keyword evidence="3" id="KW-1185">Reference proteome</keyword>
<dbReference type="Proteomes" id="UP000469159">
    <property type="component" value="Unassembled WGS sequence"/>
</dbReference>
<gene>
    <name evidence="2" type="ORF">GRI75_07045</name>
</gene>
<comment type="caution">
    <text evidence="2">The sequence shown here is derived from an EMBL/GenBank/DDBJ whole genome shotgun (WGS) entry which is preliminary data.</text>
</comment>
<feature type="transmembrane region" description="Helical" evidence="1">
    <location>
        <begin position="42"/>
        <end position="62"/>
    </location>
</feature>
<accession>A0A6I4UVA5</accession>
<protein>
    <submittedName>
        <fullName evidence="2">Uncharacterized protein</fullName>
    </submittedName>
</protein>
<keyword evidence="1" id="KW-0812">Transmembrane</keyword>
<sequence length="91" mass="9869">MVEGPIDQDRTWNTVLLAFAIWSAHFLVAYGGALIFPGQAMVLWIALAAFVGALVALMWLWLRRTRTPLGTLAVALAGLFVVFDTLPALLG</sequence>
<dbReference type="OrthoDB" id="7428637at2"/>
<reference evidence="2 3" key="1">
    <citation type="submission" date="2019-12" db="EMBL/GenBank/DDBJ databases">
        <title>Genomic-based taxomic classification of the family Erythrobacteraceae.</title>
        <authorList>
            <person name="Xu L."/>
        </authorList>
    </citation>
    <scope>NUCLEOTIDE SEQUENCE [LARGE SCALE GENOMIC DNA]</scope>
    <source>
        <strain evidence="2 3">MCCC 1K02066</strain>
    </source>
</reference>
<evidence type="ECO:0000313" key="3">
    <source>
        <dbReference type="Proteomes" id="UP000469159"/>
    </source>
</evidence>
<feature type="transmembrane region" description="Helical" evidence="1">
    <location>
        <begin position="12"/>
        <end position="36"/>
    </location>
</feature>
<organism evidence="2 3">
    <name type="scientific">Croceibacterium soli</name>
    <dbReference type="NCBI Taxonomy" id="1739690"/>
    <lineage>
        <taxon>Bacteria</taxon>
        <taxon>Pseudomonadati</taxon>
        <taxon>Pseudomonadota</taxon>
        <taxon>Alphaproteobacteria</taxon>
        <taxon>Sphingomonadales</taxon>
        <taxon>Erythrobacteraceae</taxon>
        <taxon>Croceibacterium</taxon>
    </lineage>
</organism>
<dbReference type="RefSeq" id="WP_160746249.1">
    <property type="nucleotide sequence ID" value="NZ_WTYK01000003.1"/>
</dbReference>
<keyword evidence="1" id="KW-0472">Membrane</keyword>